<dbReference type="KEGG" id="lcu:PL11_007365"/>
<dbReference type="InterPro" id="IPR052963">
    <property type="entry name" value="Pantetheine_PDE"/>
</dbReference>
<accession>A0A1S6QJD8</accession>
<dbReference type="PANTHER" id="PTHR36492">
    <property type="match status" value="1"/>
</dbReference>
<dbReference type="InterPro" id="IPR029052">
    <property type="entry name" value="Metallo-depent_PP-like"/>
</dbReference>
<dbReference type="Proteomes" id="UP000030361">
    <property type="component" value="Chromosome"/>
</dbReference>
<reference evidence="2 3" key="1">
    <citation type="journal article" date="2015" name="Genome Announc.">
        <title>Genome Sequence of Lactobacillus curieae CCTCC M 2011381T, a Novel Producer of Gamma-aminobutyric Acid.</title>
        <authorList>
            <person name="Wang Y."/>
            <person name="Wang Y."/>
            <person name="Lang C."/>
            <person name="Wei D."/>
            <person name="Xu P."/>
            <person name="Xie J."/>
        </authorList>
    </citation>
    <scope>NUCLEOTIDE SEQUENCE [LARGE SCALE GENOMIC DNA]</scope>
    <source>
        <strain evidence="2 3">CCTCC M 2011381</strain>
    </source>
</reference>
<dbReference type="InterPro" id="IPR022302">
    <property type="entry name" value="Phosphoesterase_putative"/>
</dbReference>
<name>A0A1S6QJD8_9LACO</name>
<dbReference type="OrthoDB" id="113290at2"/>
<dbReference type="NCBIfam" id="TIGR03729">
    <property type="entry name" value="acc_ester"/>
    <property type="match status" value="1"/>
</dbReference>
<evidence type="ECO:0000259" key="1">
    <source>
        <dbReference type="Pfam" id="PF00149"/>
    </source>
</evidence>
<dbReference type="PANTHER" id="PTHR36492:SF2">
    <property type="entry name" value="[ACYL-CARRIER-PROTEIN] PHOSPHODIESTERASE PPTH"/>
    <property type="match status" value="1"/>
</dbReference>
<feature type="domain" description="Calcineurin-like phosphoesterase" evidence="1">
    <location>
        <begin position="3"/>
        <end position="227"/>
    </location>
</feature>
<dbReference type="Pfam" id="PF00149">
    <property type="entry name" value="Metallophos"/>
    <property type="match status" value="1"/>
</dbReference>
<dbReference type="EMBL" id="CP018906">
    <property type="protein sequence ID" value="AQW21747.1"/>
    <property type="molecule type" value="Genomic_DNA"/>
</dbReference>
<keyword evidence="3" id="KW-1185">Reference proteome</keyword>
<dbReference type="SUPFAM" id="SSF56300">
    <property type="entry name" value="Metallo-dependent phosphatases"/>
    <property type="match status" value="1"/>
</dbReference>
<gene>
    <name evidence="2" type="ORF">PL11_007365</name>
</gene>
<dbReference type="GO" id="GO:0016787">
    <property type="term" value="F:hydrolase activity"/>
    <property type="evidence" value="ECO:0007669"/>
    <property type="project" value="InterPro"/>
</dbReference>
<dbReference type="Gene3D" id="3.60.21.10">
    <property type="match status" value="1"/>
</dbReference>
<protein>
    <submittedName>
        <fullName evidence="2">Phosphoesterase</fullName>
    </submittedName>
</protein>
<proteinExistence type="predicted"/>
<dbReference type="CDD" id="cd00838">
    <property type="entry name" value="MPP_superfamily"/>
    <property type="match status" value="1"/>
</dbReference>
<dbReference type="RefSeq" id="WP_035167649.1">
    <property type="nucleotide sequence ID" value="NZ_CP018906.1"/>
</dbReference>
<dbReference type="AlphaFoldDB" id="A0A1S6QJD8"/>
<evidence type="ECO:0000313" key="2">
    <source>
        <dbReference type="EMBL" id="AQW21747.1"/>
    </source>
</evidence>
<sequence length="273" mass="31831">MVKIAATSDNHFDLNSVDSEQVIDAQVKHLQKLGIDIYLIAGDLFNDFQLSVKYVKKLQAAMPRIKVLFIAGNHDMIKNVSYYDLEQGKWQGYLNNRYYDVPNSDVRVVGINGWYDYSFAVNEPKTDEQFLAWKNTYWIDRLISQPVSDKEREAIVLTQLTSLLKNAQEASKNVVLMTHFVPNVKFIHYSDDFRFWNMANAMLGSTRFGEIIDEFKVPAVVFGHIHDRIDPVKYNATTYYNAAVGYNRKRHKEWQSNDFITEWCAQLKIFELF</sequence>
<dbReference type="InterPro" id="IPR004843">
    <property type="entry name" value="Calcineurin-like_PHP"/>
</dbReference>
<dbReference type="eggNOG" id="COG1409">
    <property type="taxonomic scope" value="Bacteria"/>
</dbReference>
<organism evidence="2 3">
    <name type="scientific">Lentilactobacillus curieae</name>
    <dbReference type="NCBI Taxonomy" id="1138822"/>
    <lineage>
        <taxon>Bacteria</taxon>
        <taxon>Bacillati</taxon>
        <taxon>Bacillota</taxon>
        <taxon>Bacilli</taxon>
        <taxon>Lactobacillales</taxon>
        <taxon>Lactobacillaceae</taxon>
        <taxon>Lentilactobacillus</taxon>
    </lineage>
</organism>
<evidence type="ECO:0000313" key="3">
    <source>
        <dbReference type="Proteomes" id="UP000030361"/>
    </source>
</evidence>